<proteinExistence type="predicted"/>
<protein>
    <submittedName>
        <fullName evidence="1">Uncharacterized protein</fullName>
    </submittedName>
</protein>
<dbReference type="Proteomes" id="UP000007875">
    <property type="component" value="Unassembled WGS sequence"/>
</dbReference>
<sequence length="217" mass="24939">MTHILKSINEASDIASMFKYICHVVIFDQQGISSKYLETFPCYLVSRLQVLTGYEVPGPVMVITMEFGKNYSGAGVDPFPIERTVFEASASHRSSSLHPVFYFYKQVFNDQSFFERPLDWNLPIPDRLLHLMEDFSLQYDLPSSHVLMLRRFMEETLGHDLRNWFAEDCLKISLTSSLLPFGCHGNNSSLITRSTELLTSSLPFKQEFLPFQIISES</sequence>
<organism evidence="1 2">
    <name type="scientific">Ciona savignyi</name>
    <name type="common">Pacific transparent sea squirt</name>
    <dbReference type="NCBI Taxonomy" id="51511"/>
    <lineage>
        <taxon>Eukaryota</taxon>
        <taxon>Metazoa</taxon>
        <taxon>Chordata</taxon>
        <taxon>Tunicata</taxon>
        <taxon>Ascidiacea</taxon>
        <taxon>Phlebobranchia</taxon>
        <taxon>Cionidae</taxon>
        <taxon>Ciona</taxon>
    </lineage>
</organism>
<reference evidence="2" key="1">
    <citation type="submission" date="2003-08" db="EMBL/GenBank/DDBJ databases">
        <authorList>
            <person name="Birren B."/>
            <person name="Nusbaum C."/>
            <person name="Abebe A."/>
            <person name="Abouelleil A."/>
            <person name="Adekoya E."/>
            <person name="Ait-zahra M."/>
            <person name="Allen N."/>
            <person name="Allen T."/>
            <person name="An P."/>
            <person name="Anderson M."/>
            <person name="Anderson S."/>
            <person name="Arachchi H."/>
            <person name="Armbruster J."/>
            <person name="Bachantsang P."/>
            <person name="Baldwin J."/>
            <person name="Barry A."/>
            <person name="Bayul T."/>
            <person name="Blitshsteyn B."/>
            <person name="Bloom T."/>
            <person name="Blye J."/>
            <person name="Boguslavskiy L."/>
            <person name="Borowsky M."/>
            <person name="Boukhgalter B."/>
            <person name="Brunache A."/>
            <person name="Butler J."/>
            <person name="Calixte N."/>
            <person name="Calvo S."/>
            <person name="Camarata J."/>
            <person name="Campo K."/>
            <person name="Chang J."/>
            <person name="Cheshatsang Y."/>
            <person name="Citroen M."/>
            <person name="Collymore A."/>
            <person name="Considine T."/>
            <person name="Cook A."/>
            <person name="Cooke P."/>
            <person name="Corum B."/>
            <person name="Cuomo C."/>
            <person name="David R."/>
            <person name="Dawoe T."/>
            <person name="Degray S."/>
            <person name="Dodge S."/>
            <person name="Dooley K."/>
            <person name="Dorje P."/>
            <person name="Dorjee K."/>
            <person name="Dorris L."/>
            <person name="Duffey N."/>
            <person name="Dupes A."/>
            <person name="Elkins T."/>
            <person name="Engels R."/>
            <person name="Erickson J."/>
            <person name="Farina A."/>
            <person name="Faro S."/>
            <person name="Ferreira P."/>
            <person name="Fischer H."/>
            <person name="Fitzgerald M."/>
            <person name="Foley K."/>
            <person name="Gage D."/>
            <person name="Galagan J."/>
            <person name="Gearin G."/>
            <person name="Gnerre S."/>
            <person name="Gnirke A."/>
            <person name="Goyette A."/>
            <person name="Graham J."/>
            <person name="Grandbois E."/>
            <person name="Gyaltsen K."/>
            <person name="Hafez N."/>
            <person name="Hagopian D."/>
            <person name="Hagos B."/>
            <person name="Hall J."/>
            <person name="Hatcher B."/>
            <person name="Heller A."/>
            <person name="Higgins H."/>
            <person name="Honan T."/>
            <person name="Horn A."/>
            <person name="Houde N."/>
            <person name="Hughes L."/>
            <person name="Hulme W."/>
            <person name="Husby E."/>
            <person name="Iliev I."/>
            <person name="Jaffe D."/>
            <person name="Jones C."/>
            <person name="Kamal M."/>
            <person name="Kamat A."/>
            <person name="Kamvysselis M."/>
            <person name="Karlsson E."/>
            <person name="Kells C."/>
            <person name="Kieu A."/>
            <person name="Kisner P."/>
            <person name="Kodira C."/>
            <person name="Kulbokas E."/>
            <person name="Labutti K."/>
            <person name="Lama D."/>
            <person name="Landers T."/>
            <person name="Leger J."/>
            <person name="Levine S."/>
            <person name="Lewis D."/>
            <person name="Lewis T."/>
            <person name="Lindblad-toh K."/>
            <person name="Liu X."/>
            <person name="Lokyitsang T."/>
            <person name="Lokyitsang Y."/>
            <person name="Lucien O."/>
            <person name="Lui A."/>
            <person name="Ma L.J."/>
            <person name="Mabbitt R."/>
            <person name="Macdonald J."/>
            <person name="Maclean C."/>
            <person name="Major J."/>
            <person name="Manning J."/>
            <person name="Marabella R."/>
            <person name="Maru K."/>
            <person name="Matthews C."/>
            <person name="Mauceli E."/>
            <person name="Mccarthy M."/>
            <person name="Mcdonough S."/>
            <person name="Mcghee T."/>
            <person name="Meldrim J."/>
            <person name="Meneus L."/>
            <person name="Mesirov J."/>
            <person name="Mihalev A."/>
            <person name="Mihova T."/>
            <person name="Mikkelsen T."/>
            <person name="Mlenga V."/>
            <person name="Moru K."/>
            <person name="Mozes J."/>
            <person name="Mulrain L."/>
            <person name="Munson G."/>
            <person name="Naylor J."/>
            <person name="Newes C."/>
            <person name="Nguyen C."/>
            <person name="Nguyen N."/>
            <person name="Nguyen T."/>
            <person name="Nicol R."/>
            <person name="Nielsen C."/>
            <person name="Nizzari M."/>
            <person name="Norbu C."/>
            <person name="Norbu N."/>
            <person name="O'donnell P."/>
            <person name="Okoawo O."/>
            <person name="O'leary S."/>
            <person name="Omotosho B."/>
            <person name="O'neill K."/>
            <person name="Osman S."/>
            <person name="Parker S."/>
            <person name="Perrin D."/>
            <person name="Phunkhang P."/>
            <person name="Piqani B."/>
            <person name="Purcell S."/>
            <person name="Rachupka T."/>
            <person name="Ramasamy U."/>
            <person name="Rameau R."/>
            <person name="Ray V."/>
            <person name="Raymond C."/>
            <person name="Retta R."/>
            <person name="Richardson S."/>
            <person name="Rise C."/>
            <person name="Rodriguez J."/>
            <person name="Rogers J."/>
            <person name="Rogov P."/>
            <person name="Rutman M."/>
            <person name="Schupbach R."/>
            <person name="Seaman C."/>
            <person name="Settipalli S."/>
            <person name="Sharpe T."/>
            <person name="Sheridan J."/>
            <person name="Sherpa N."/>
            <person name="Shi J."/>
            <person name="Smirnov S."/>
            <person name="Smith C."/>
            <person name="Sougnez C."/>
            <person name="Spencer B."/>
            <person name="Stalker J."/>
            <person name="Stange-thomann N."/>
            <person name="Stavropoulos S."/>
            <person name="Stetson K."/>
            <person name="Stone C."/>
            <person name="Stone S."/>
            <person name="Stubbs M."/>
            <person name="Talamas J."/>
            <person name="Tchuinga P."/>
            <person name="Tenzing P."/>
            <person name="Tesfaye S."/>
            <person name="Theodore J."/>
            <person name="Thoulutsang Y."/>
            <person name="Topham K."/>
            <person name="Towey S."/>
            <person name="Tsamla T."/>
            <person name="Tsomo N."/>
            <person name="Vallee D."/>
            <person name="Vassiliev H."/>
            <person name="Venkataraman V."/>
            <person name="Vinson J."/>
            <person name="Vo A."/>
            <person name="Wade C."/>
            <person name="Wang S."/>
            <person name="Wangchuk T."/>
            <person name="Wangdi T."/>
            <person name="Whittaker C."/>
            <person name="Wilkinson J."/>
            <person name="Wu Y."/>
            <person name="Wyman D."/>
            <person name="Yadav S."/>
            <person name="Yang S."/>
            <person name="Yang X."/>
            <person name="Yeager S."/>
            <person name="Yee E."/>
            <person name="Young G."/>
            <person name="Zainoun J."/>
            <person name="Zembeck L."/>
            <person name="Zimmer A."/>
            <person name="Zody M."/>
            <person name="Lander E."/>
        </authorList>
    </citation>
    <scope>NUCLEOTIDE SEQUENCE [LARGE SCALE GENOMIC DNA]</scope>
</reference>
<dbReference type="InParanoid" id="H2YH81"/>
<dbReference type="STRING" id="51511.ENSCSAVP00000004680"/>
<dbReference type="eggNOG" id="KOG1399">
    <property type="taxonomic scope" value="Eukaryota"/>
</dbReference>
<reference evidence="1" key="3">
    <citation type="submission" date="2025-09" db="UniProtKB">
        <authorList>
            <consortium name="Ensembl"/>
        </authorList>
    </citation>
    <scope>IDENTIFICATION</scope>
</reference>
<dbReference type="GeneTree" id="ENSGT00940000170444"/>
<dbReference type="HOGENOM" id="CLU_1271912_0_0_1"/>
<evidence type="ECO:0000313" key="2">
    <source>
        <dbReference type="Proteomes" id="UP000007875"/>
    </source>
</evidence>
<accession>H2YH81</accession>
<dbReference type="AlphaFoldDB" id="H2YH81"/>
<name>H2YH81_CIOSA</name>
<reference evidence="1" key="2">
    <citation type="submission" date="2025-08" db="UniProtKB">
        <authorList>
            <consortium name="Ensembl"/>
        </authorList>
    </citation>
    <scope>IDENTIFICATION</scope>
</reference>
<evidence type="ECO:0000313" key="1">
    <source>
        <dbReference type="Ensembl" id="ENSCSAVP00000004680.1"/>
    </source>
</evidence>
<keyword evidence="2" id="KW-1185">Reference proteome</keyword>
<dbReference type="Ensembl" id="ENSCSAVT00000004747.1">
    <property type="protein sequence ID" value="ENSCSAVP00000004680.1"/>
    <property type="gene ID" value="ENSCSAVG00000002790.1"/>
</dbReference>
<dbReference type="OMA" id="HQYLEEV"/>